<feature type="non-terminal residue" evidence="2">
    <location>
        <position position="1"/>
    </location>
</feature>
<evidence type="ECO:0000256" key="1">
    <source>
        <dbReference type="SAM" id="Coils"/>
    </source>
</evidence>
<comment type="caution">
    <text evidence="2">The sequence shown here is derived from an EMBL/GenBank/DDBJ whole genome shotgun (WGS) entry which is preliminary data.</text>
</comment>
<dbReference type="AlphaFoldDB" id="A0A9D0ZS99"/>
<gene>
    <name evidence="2" type="ORF">IAB27_07030</name>
</gene>
<feature type="coiled-coil region" evidence="1">
    <location>
        <begin position="119"/>
        <end position="146"/>
    </location>
</feature>
<accession>A0A9D0ZS99</accession>
<reference evidence="2" key="1">
    <citation type="submission" date="2020-10" db="EMBL/GenBank/DDBJ databases">
        <authorList>
            <person name="Gilroy R."/>
        </authorList>
    </citation>
    <scope>NUCLEOTIDE SEQUENCE</scope>
    <source>
        <strain evidence="2">CHK147-3167</strain>
    </source>
</reference>
<dbReference type="Proteomes" id="UP000886786">
    <property type="component" value="Unassembled WGS sequence"/>
</dbReference>
<reference evidence="2" key="2">
    <citation type="journal article" date="2021" name="PeerJ">
        <title>Extensive microbial diversity within the chicken gut microbiome revealed by metagenomics and culture.</title>
        <authorList>
            <person name="Gilroy R."/>
            <person name="Ravi A."/>
            <person name="Getino M."/>
            <person name="Pursley I."/>
            <person name="Horton D.L."/>
            <person name="Alikhan N.F."/>
            <person name="Baker D."/>
            <person name="Gharbi K."/>
            <person name="Hall N."/>
            <person name="Watson M."/>
            <person name="Adriaenssens E.M."/>
            <person name="Foster-Nyarko E."/>
            <person name="Jarju S."/>
            <person name="Secka A."/>
            <person name="Antonio M."/>
            <person name="Oren A."/>
            <person name="Chaudhuri R.R."/>
            <person name="La Ragione R."/>
            <person name="Hildebrand F."/>
            <person name="Pallen M.J."/>
        </authorList>
    </citation>
    <scope>NUCLEOTIDE SEQUENCE</scope>
    <source>
        <strain evidence="2">CHK147-3167</strain>
    </source>
</reference>
<dbReference type="EMBL" id="DVFV01000122">
    <property type="protein sequence ID" value="HIQ91355.1"/>
    <property type="molecule type" value="Genomic_DNA"/>
</dbReference>
<protein>
    <submittedName>
        <fullName evidence="2">Uncharacterized protein</fullName>
    </submittedName>
</protein>
<name>A0A9D0ZS99_9FIRM</name>
<evidence type="ECO:0000313" key="2">
    <source>
        <dbReference type="EMBL" id="HIQ91355.1"/>
    </source>
</evidence>
<organism evidence="2 3">
    <name type="scientific">Candidatus Coprosoma intestinipullorum</name>
    <dbReference type="NCBI Taxonomy" id="2840752"/>
    <lineage>
        <taxon>Bacteria</taxon>
        <taxon>Bacillati</taxon>
        <taxon>Bacillota</taxon>
        <taxon>Bacillota incertae sedis</taxon>
        <taxon>Candidatus Coprosoma</taxon>
    </lineage>
</organism>
<sequence>KRNSELKDIELKYMPYILRIYPDFYPVGTPGLSSEIEVTRLQREGYENLNRHNKVYNDYILSKWDAEDEEINKKYDEMILKLEREKEEAIKPYLDNFLEAKKIFDEKWEEAKKKYYDFIMIAKEEKREAEKVATEAFNELNKIEEEIRKRFKGQEKIYKVKKLLHL</sequence>
<proteinExistence type="predicted"/>
<keyword evidence="1" id="KW-0175">Coiled coil</keyword>
<evidence type="ECO:0000313" key="3">
    <source>
        <dbReference type="Proteomes" id="UP000886786"/>
    </source>
</evidence>